<keyword evidence="1" id="KW-0472">Membrane</keyword>
<dbReference type="EMBL" id="JBHTEF010000001">
    <property type="protein sequence ID" value="MFC7580183.1"/>
    <property type="molecule type" value="Genomic_DNA"/>
</dbReference>
<comment type="caution">
    <text evidence="2">The sequence shown here is derived from an EMBL/GenBank/DDBJ whole genome shotgun (WGS) entry which is preliminary data.</text>
</comment>
<gene>
    <name evidence="2" type="ORF">ACFQWG_02965</name>
</gene>
<evidence type="ECO:0000313" key="2">
    <source>
        <dbReference type="EMBL" id="MFC7580183.1"/>
    </source>
</evidence>
<name>A0ABW2SKU2_9ACTO</name>
<reference evidence="3" key="1">
    <citation type="journal article" date="2019" name="Int. J. Syst. Evol. Microbiol.">
        <title>The Global Catalogue of Microorganisms (GCM) 10K type strain sequencing project: providing services to taxonomists for standard genome sequencing and annotation.</title>
        <authorList>
            <consortium name="The Broad Institute Genomics Platform"/>
            <consortium name="The Broad Institute Genome Sequencing Center for Infectious Disease"/>
            <person name="Wu L."/>
            <person name="Ma J."/>
        </authorList>
    </citation>
    <scope>NUCLEOTIDE SEQUENCE [LARGE SCALE GENOMIC DNA]</scope>
    <source>
        <strain evidence="3">CCUG 56698</strain>
    </source>
</reference>
<keyword evidence="1" id="KW-1133">Transmembrane helix</keyword>
<accession>A0ABW2SKU2</accession>
<evidence type="ECO:0000313" key="3">
    <source>
        <dbReference type="Proteomes" id="UP001596527"/>
    </source>
</evidence>
<evidence type="ECO:0008006" key="4">
    <source>
        <dbReference type="Google" id="ProtNLM"/>
    </source>
</evidence>
<dbReference type="RefSeq" id="WP_380971953.1">
    <property type="nucleotide sequence ID" value="NZ_JBHTEF010000001.1"/>
</dbReference>
<keyword evidence="3" id="KW-1185">Reference proteome</keyword>
<feature type="transmembrane region" description="Helical" evidence="1">
    <location>
        <begin position="21"/>
        <end position="40"/>
    </location>
</feature>
<evidence type="ECO:0000256" key="1">
    <source>
        <dbReference type="SAM" id="Phobius"/>
    </source>
</evidence>
<dbReference type="Proteomes" id="UP001596527">
    <property type="component" value="Unassembled WGS sequence"/>
</dbReference>
<protein>
    <recommendedName>
        <fullName evidence="4">SAF domain-containing protein</fullName>
    </recommendedName>
</protein>
<keyword evidence="1" id="KW-0812">Transmembrane</keyword>
<sequence>MTSMKRAVRVPGRRGAWRDPRFVVGIVLIAVSVLGCVTLVSQARGGTPLYQTTRAVPAGEPLDATNTRIVRARAESDAYLVEGSLGAGDVAARSLGAGELVPAVAVAAGDDVDHRRLVVTVSGGLPDSAGPGAALELWFVPGAPGAAPAREADPAPRLVSDAVTLVRADAPSAGLGATAGTRLEVRVPVDDLAAVLQATGGDGTLAAVPLSR</sequence>
<proteinExistence type="predicted"/>
<organism evidence="2 3">
    <name type="scientific">Schaalia naturae</name>
    <dbReference type="NCBI Taxonomy" id="635203"/>
    <lineage>
        <taxon>Bacteria</taxon>
        <taxon>Bacillati</taxon>
        <taxon>Actinomycetota</taxon>
        <taxon>Actinomycetes</taxon>
        <taxon>Actinomycetales</taxon>
        <taxon>Actinomycetaceae</taxon>
        <taxon>Schaalia</taxon>
    </lineage>
</organism>